<evidence type="ECO:0000313" key="3">
    <source>
        <dbReference type="Proteomes" id="UP000008204"/>
    </source>
</evidence>
<keyword evidence="1" id="KW-0472">Membrane</keyword>
<dbReference type="OrthoDB" id="524903at2"/>
<feature type="transmembrane region" description="Helical" evidence="1">
    <location>
        <begin position="330"/>
        <end position="350"/>
    </location>
</feature>
<feature type="transmembrane region" description="Helical" evidence="1">
    <location>
        <begin position="413"/>
        <end position="435"/>
    </location>
</feature>
<feature type="transmembrane region" description="Helical" evidence="1">
    <location>
        <begin position="98"/>
        <end position="117"/>
    </location>
</feature>
<keyword evidence="1" id="KW-0812">Transmembrane</keyword>
<dbReference type="STRING" id="41431.PCC8801_4220"/>
<dbReference type="AlphaFoldDB" id="B7K694"/>
<name>B7K694_RIPO1</name>
<feature type="transmembrane region" description="Helical" evidence="1">
    <location>
        <begin position="447"/>
        <end position="465"/>
    </location>
</feature>
<keyword evidence="3" id="KW-1185">Reference proteome</keyword>
<organism evidence="2 3">
    <name type="scientific">Rippkaea orientalis (strain PCC 8801 / RF-1)</name>
    <name type="common">Cyanothece sp. (strain PCC 8801)</name>
    <dbReference type="NCBI Taxonomy" id="41431"/>
    <lineage>
        <taxon>Bacteria</taxon>
        <taxon>Bacillati</taxon>
        <taxon>Cyanobacteriota</taxon>
        <taxon>Cyanophyceae</taxon>
        <taxon>Oscillatoriophycideae</taxon>
        <taxon>Chroococcales</taxon>
        <taxon>Aphanothecaceae</taxon>
        <taxon>Rippkaea</taxon>
        <taxon>Rippkaea orientalis</taxon>
    </lineage>
</organism>
<proteinExistence type="predicted"/>
<dbReference type="KEGG" id="cyp:PCC8801_4220"/>
<feature type="transmembrane region" description="Helical" evidence="1">
    <location>
        <begin position="124"/>
        <end position="148"/>
    </location>
</feature>
<feature type="transmembrane region" description="Helical" evidence="1">
    <location>
        <begin position="308"/>
        <end position="323"/>
    </location>
</feature>
<protein>
    <recommendedName>
        <fullName evidence="4">O-antigen polymerase</fullName>
    </recommendedName>
</protein>
<dbReference type="HOGENOM" id="CLU_502190_0_0_3"/>
<dbReference type="Proteomes" id="UP000008204">
    <property type="component" value="Chromosome"/>
</dbReference>
<accession>B7K694</accession>
<evidence type="ECO:0000313" key="2">
    <source>
        <dbReference type="EMBL" id="ACK68147.1"/>
    </source>
</evidence>
<keyword evidence="1" id="KW-1133">Transmembrane helix</keyword>
<feature type="transmembrane region" description="Helical" evidence="1">
    <location>
        <begin position="33"/>
        <end position="50"/>
    </location>
</feature>
<dbReference type="RefSeq" id="WP_015957316.1">
    <property type="nucleotide sequence ID" value="NC_011726.1"/>
</dbReference>
<sequence>MNLEKQIYLIAGTLFASVFVGSFALIILGSNAAILGALLVPSLVISYLFPRWGLWAFLVYLPFAGTMTYAIGGVFTAIGSGISFTKSYALFHFVKDAFYFPALLAILVSHQVLPHILPKIKPLIIALSILLIGCLLTFVGVNLAQVFTESQDKVLLMGLIGLKVFLGYIPLVLCSYYLISNCQNLWQLNRVLTILIVICCTLCLVQYLFLVTGICAGSSQLPEPASTRASLQAQCFVGGSLLYNPPKGLIRLPGTFVSPWQWAWFLISSAFITYGVSVSDPSRYWRWISWGAIASVLVATIISGQRTAFLVVPLIYLILFLLTEKHQPKLPIKLGIIALITIVIVTQFGIVQEAIADFIGRWQYSPPQEFIAKQFQWLFNYRLEWLGNGLGRTASAARRLGDIQLIEVFYVKVLYEIGIVGFLAFLGVVTTLTILTFKAYRSLKTPSLRRLGLCLWIFILLISYNPYNYPLAVDPVAVYYWFVAGILLRLPELELSNG</sequence>
<dbReference type="eggNOG" id="COG3307">
    <property type="taxonomic scope" value="Bacteria"/>
</dbReference>
<feature type="transmembrane region" description="Helical" evidence="1">
    <location>
        <begin position="260"/>
        <end position="277"/>
    </location>
</feature>
<reference evidence="3" key="1">
    <citation type="journal article" date="2011" name="MBio">
        <title>Novel metabolic attributes of the genus Cyanothece, comprising a group of unicellular nitrogen-fixing Cyanobacteria.</title>
        <authorList>
            <person name="Bandyopadhyay A."/>
            <person name="Elvitigala T."/>
            <person name="Welsh E."/>
            <person name="Stockel J."/>
            <person name="Liberton M."/>
            <person name="Min H."/>
            <person name="Sherman L.A."/>
            <person name="Pakrasi H.B."/>
        </authorList>
    </citation>
    <scope>NUCLEOTIDE SEQUENCE [LARGE SCALE GENOMIC DNA]</scope>
    <source>
        <strain evidence="3">PCC 8801</strain>
    </source>
</reference>
<feature type="transmembrane region" description="Helical" evidence="1">
    <location>
        <begin position="154"/>
        <end position="179"/>
    </location>
</feature>
<feature type="transmembrane region" description="Helical" evidence="1">
    <location>
        <begin position="57"/>
        <end position="78"/>
    </location>
</feature>
<feature type="transmembrane region" description="Helical" evidence="1">
    <location>
        <begin position="7"/>
        <end position="27"/>
    </location>
</feature>
<feature type="transmembrane region" description="Helical" evidence="1">
    <location>
        <begin position="191"/>
        <end position="214"/>
    </location>
</feature>
<feature type="transmembrane region" description="Helical" evidence="1">
    <location>
        <begin position="284"/>
        <end position="302"/>
    </location>
</feature>
<gene>
    <name evidence="2" type="ordered locus">PCC8801_4220</name>
</gene>
<evidence type="ECO:0008006" key="4">
    <source>
        <dbReference type="Google" id="ProtNLM"/>
    </source>
</evidence>
<dbReference type="EMBL" id="CP001287">
    <property type="protein sequence ID" value="ACK68147.1"/>
    <property type="molecule type" value="Genomic_DNA"/>
</dbReference>
<evidence type="ECO:0000256" key="1">
    <source>
        <dbReference type="SAM" id="Phobius"/>
    </source>
</evidence>